<dbReference type="PANTHER" id="PTHR30336">
    <property type="entry name" value="INNER MEMBRANE PROTEIN, PROBABLE PERMEASE"/>
    <property type="match status" value="1"/>
</dbReference>
<organism evidence="3 4">
    <name type="scientific">Limosilactobacillus panis</name>
    <dbReference type="NCBI Taxonomy" id="47493"/>
    <lineage>
        <taxon>Bacteria</taxon>
        <taxon>Bacillati</taxon>
        <taxon>Bacillota</taxon>
        <taxon>Bacilli</taxon>
        <taxon>Lactobacillales</taxon>
        <taxon>Lactobacillaceae</taxon>
        <taxon>Limosilactobacillus</taxon>
    </lineage>
</organism>
<feature type="transmembrane region" description="Helical" evidence="1">
    <location>
        <begin position="39"/>
        <end position="61"/>
    </location>
</feature>
<sequence length="277" mass="30842">MNANIAALLTAVLTALTWAITIDLILIRRFKNSGSILKYNFWTAFLMGTNLLICLPTLAFFNHQSLSWLVRQAWLLAVVTDILTTGALIIFILVTWIMRLILVPSCFDFLIVLGAALNKGKVPPVLAARLDRAVELWKTNPEAVIIVTGGVAHGDQVAEAVAMGQHLQRLGVPAGKILQEKEAMNTWQNLENCLMLVKQRWQGPGTPKIVVVTSSFHILRAASYGRRLGLHWNWVSAPTPWPYLPLTLVRDFLGNIRDHRKMAILIWAVALILGETI</sequence>
<feature type="domain" description="DUF218" evidence="2">
    <location>
        <begin position="108"/>
        <end position="245"/>
    </location>
</feature>
<proteinExistence type="predicted"/>
<dbReference type="Gene3D" id="3.40.50.620">
    <property type="entry name" value="HUPs"/>
    <property type="match status" value="1"/>
</dbReference>
<evidence type="ECO:0000259" key="2">
    <source>
        <dbReference type="Pfam" id="PF02698"/>
    </source>
</evidence>
<comment type="caution">
    <text evidence="3">The sequence shown here is derived from an EMBL/GenBank/DDBJ whole genome shotgun (WGS) entry which is preliminary data.</text>
</comment>
<dbReference type="InterPro" id="IPR014729">
    <property type="entry name" value="Rossmann-like_a/b/a_fold"/>
</dbReference>
<evidence type="ECO:0000256" key="1">
    <source>
        <dbReference type="SAM" id="Phobius"/>
    </source>
</evidence>
<name>A0ABT7VLR6_9LACO</name>
<reference evidence="3 4" key="1">
    <citation type="submission" date="2023-06" db="EMBL/GenBank/DDBJ databases">
        <title>Identification and characterization of horizontal gene transfer across gut microbiota members of farm animals based on homology search.</title>
        <authorList>
            <person name="Schwarzerova J."/>
            <person name="Nykrynova M."/>
            <person name="Jureckova K."/>
            <person name="Cejkova D."/>
            <person name="Rychlik I."/>
        </authorList>
    </citation>
    <scope>NUCLEOTIDE SEQUENCE [LARGE SCALE GENOMIC DNA]</scope>
    <source>
        <strain evidence="3 4">105_WCHN</strain>
    </source>
</reference>
<reference evidence="3 4" key="3">
    <citation type="submission" date="2023-06" db="EMBL/GenBank/DDBJ databases">
        <authorList>
            <person name="Zeman M."/>
            <person name="Kubasova T."/>
            <person name="Jahodarova E."/>
            <person name="Nykrynova M."/>
            <person name="Rychlik I."/>
        </authorList>
    </citation>
    <scope>NUCLEOTIDE SEQUENCE [LARGE SCALE GENOMIC DNA]</scope>
    <source>
        <strain evidence="3 4">105_WCHN</strain>
    </source>
</reference>
<dbReference type="EMBL" id="JAUDEO010000015">
    <property type="protein sequence ID" value="MDM8333680.1"/>
    <property type="molecule type" value="Genomic_DNA"/>
</dbReference>
<dbReference type="InterPro" id="IPR003848">
    <property type="entry name" value="DUF218"/>
</dbReference>
<reference evidence="4" key="2">
    <citation type="submission" date="2023-06" db="EMBL/GenBank/DDBJ databases">
        <title>Identification and characterization of horizontal gene transfer across gut microbiota members of farm animals based on homology search.</title>
        <authorList>
            <person name="Zeman M."/>
            <person name="Kubasova T."/>
            <person name="Jahodarova E."/>
            <person name="Nykrynova M."/>
            <person name="Rychlik I."/>
        </authorList>
    </citation>
    <scope>NUCLEOTIDE SEQUENCE [LARGE SCALE GENOMIC DNA]</scope>
    <source>
        <strain evidence="4">105_WCHN</strain>
    </source>
</reference>
<dbReference type="Pfam" id="PF02698">
    <property type="entry name" value="DUF218"/>
    <property type="match status" value="1"/>
</dbReference>
<dbReference type="PANTHER" id="PTHR30336:SF18">
    <property type="entry name" value="MEMBRANE PROTEIN"/>
    <property type="match status" value="1"/>
</dbReference>
<keyword evidence="1" id="KW-0812">Transmembrane</keyword>
<gene>
    <name evidence="3" type="ORF">QUW46_03700</name>
</gene>
<keyword evidence="4" id="KW-1185">Reference proteome</keyword>
<dbReference type="Proteomes" id="UP001529423">
    <property type="component" value="Unassembled WGS sequence"/>
</dbReference>
<feature type="transmembrane region" description="Helical" evidence="1">
    <location>
        <begin position="73"/>
        <end position="93"/>
    </location>
</feature>
<evidence type="ECO:0000313" key="4">
    <source>
        <dbReference type="Proteomes" id="UP001529423"/>
    </source>
</evidence>
<feature type="transmembrane region" description="Helical" evidence="1">
    <location>
        <begin position="6"/>
        <end position="27"/>
    </location>
</feature>
<protein>
    <submittedName>
        <fullName evidence="3">YdcF family protein</fullName>
    </submittedName>
</protein>
<dbReference type="CDD" id="cd06259">
    <property type="entry name" value="YdcF-like"/>
    <property type="match status" value="1"/>
</dbReference>
<dbReference type="InterPro" id="IPR051599">
    <property type="entry name" value="Cell_Envelope_Assoc"/>
</dbReference>
<evidence type="ECO:0000313" key="3">
    <source>
        <dbReference type="EMBL" id="MDM8333680.1"/>
    </source>
</evidence>
<keyword evidence="1" id="KW-1133">Transmembrane helix</keyword>
<keyword evidence="1" id="KW-0472">Membrane</keyword>
<accession>A0ABT7VLR6</accession>